<sequence length="102" mass="10931">MAKKTDADNTITLDQPIKRGDSEIRELTLRKPSAGELRGLHLAELLQLDVGALIKVLPRISSPTLTEPEAATMDPADLLACGTRIAGFLLQKQDRAAASLLA</sequence>
<gene>
    <name evidence="1" type="ORF">KF707C_26910</name>
</gene>
<proteinExistence type="predicted"/>
<dbReference type="Pfam" id="PF10109">
    <property type="entry name" value="Phage_TAC_7"/>
    <property type="match status" value="1"/>
</dbReference>
<evidence type="ECO:0000313" key="1">
    <source>
        <dbReference type="EMBL" id="BAU74379.1"/>
    </source>
</evidence>
<name>A0AAD1C2I4_METFU</name>
<organism evidence="1 2">
    <name type="scientific">Metapseudomonas furukawaii</name>
    <name type="common">Pseudomonas furukawaii</name>
    <dbReference type="NCBI Taxonomy" id="1149133"/>
    <lineage>
        <taxon>Bacteria</taxon>
        <taxon>Pseudomonadati</taxon>
        <taxon>Pseudomonadota</taxon>
        <taxon>Gammaproteobacteria</taxon>
        <taxon>Pseudomonadales</taxon>
        <taxon>Pseudomonadaceae</taxon>
        <taxon>Metapseudomonas</taxon>
    </lineage>
</organism>
<dbReference type="EMBL" id="AP014862">
    <property type="protein sequence ID" value="BAU74379.1"/>
    <property type="molecule type" value="Genomic_DNA"/>
</dbReference>
<accession>A0AAD1C2I4</accession>
<dbReference type="AlphaFoldDB" id="A0AAD1C2I4"/>
<reference evidence="2" key="1">
    <citation type="submission" date="2015-05" db="EMBL/GenBank/DDBJ databases">
        <title>Draft genome sequencing of a biphenyl-degrading bacterium, Pseudomonas balearica KF707 (=NBRC110670).</title>
        <authorList>
            <person name="Kimura N."/>
            <person name="Hirose J."/>
            <person name="Watanabe T."/>
            <person name="Suenaga H."/>
            <person name="Fujihara H."/>
            <person name="Noguchi M."/>
            <person name="Hashimoto M."/>
            <person name="Shimodaira J."/>
            <person name="Tsuchikane K."/>
            <person name="Hosoyama A."/>
            <person name="Yamazoe A."/>
            <person name="Fujita N."/>
            <person name="Furukawa K."/>
        </authorList>
    </citation>
    <scope>NUCLEOTIDE SEQUENCE [LARGE SCALE GENOMIC DNA]</scope>
    <source>
        <strain evidence="2">DSM 10086 / NBRC 110670 / KF707</strain>
    </source>
</reference>
<dbReference type="InterPro" id="IPR019289">
    <property type="entry name" value="Phage_tail_E/E"/>
</dbReference>
<dbReference type="RefSeq" id="WP_004421811.1">
    <property type="nucleotide sequence ID" value="NZ_AJMR01000170.1"/>
</dbReference>
<keyword evidence="2" id="KW-1185">Reference proteome</keyword>
<dbReference type="Proteomes" id="UP000218554">
    <property type="component" value="Chromosome"/>
</dbReference>
<dbReference type="KEGG" id="pfuw:KF707C_26910"/>
<protein>
    <submittedName>
        <fullName evidence="1">Phage tail E</fullName>
    </submittedName>
</protein>
<reference evidence="1 2" key="2">
    <citation type="journal article" date="2017" name="Int. J. Syst. Evol. Microbiol.">
        <title>Pseudomonas furukawaii sp. nov., a polychlorinated biphenyl-degrading bacterium isolated from biphenyl-contaminated soil in Japan.</title>
        <authorList>
            <person name="Kimura N."/>
            <person name="Watanabe T."/>
            <person name="Suenaga H."/>
            <person name="Fujihara H."/>
            <person name="Futagami T."/>
            <person name="Goto M."/>
            <person name="Hanada S."/>
            <person name="Hirose J."/>
        </authorList>
    </citation>
    <scope>NUCLEOTIDE SEQUENCE [LARGE SCALE GENOMIC DNA]</scope>
    <source>
        <strain evidence="2">DSM 10086 / NBRC 110670 / KF707</strain>
    </source>
</reference>
<evidence type="ECO:0000313" key="2">
    <source>
        <dbReference type="Proteomes" id="UP000218554"/>
    </source>
</evidence>